<evidence type="ECO:0000256" key="1">
    <source>
        <dbReference type="SAM" id="MobiDB-lite"/>
    </source>
</evidence>
<feature type="region of interest" description="Disordered" evidence="1">
    <location>
        <begin position="44"/>
        <end position="63"/>
    </location>
</feature>
<evidence type="ECO:0000313" key="3">
    <source>
        <dbReference type="Proteomes" id="UP000268684"/>
    </source>
</evidence>
<dbReference type="RefSeq" id="WP_163012982.1">
    <property type="nucleotide sequence ID" value="NZ_LR025743.1"/>
</dbReference>
<dbReference type="EMBL" id="LR025743">
    <property type="protein sequence ID" value="VBB15836.1"/>
    <property type="molecule type" value="Genomic_DNA"/>
</dbReference>
<accession>A0AAJ5NIG7</accession>
<name>A0AAJ5NIG7_9BURK</name>
<evidence type="ECO:0000313" key="2">
    <source>
        <dbReference type="EMBL" id="VBB15836.1"/>
    </source>
</evidence>
<dbReference type="Proteomes" id="UP000268684">
    <property type="component" value="Chromosome II"/>
</dbReference>
<protein>
    <submittedName>
        <fullName evidence="2">Uncharacterized protein</fullName>
    </submittedName>
</protein>
<proteinExistence type="predicted"/>
<gene>
    <name evidence="2" type="ORF">BSTAB16_6034</name>
</gene>
<sequence length="355" mass="39988">MQNFLGARWTSTEISSNQAQHQFGSSIDVALADGLKEIRNLLGTRGGRGDRGPSLKNILGSEGTKFTVDPGGKPNIAEPVIKTMEMPDGRHQVQVVLGDMKQLGWALAKLKQMYPDAAFDIDELRRQAVVQSGYVDEHLNYTSGLGGDEFFRGALKAAFNLLGASDAKIALLDVFDEIRSFILHGTGDCRKFVRWLKTAEAIEIPKIGDFDQFVAVYSKDGYVDGYIQFYGELGFLLRLAERYDGPEFRYGYMVDSFRNATPAEIRHPDFDKENIPLFESGSLLPDETVWPVVSVRFSRILERYYRHADAQNFSRIVDDVLLPHDGQTITKEMLGELSQKAAEYIVRRLFMSRPR</sequence>
<keyword evidence="3" id="KW-1185">Reference proteome</keyword>
<reference evidence="2 3" key="1">
    <citation type="submission" date="2017-11" db="EMBL/GenBank/DDBJ databases">
        <authorList>
            <person name="Seth-Smith MB H."/>
        </authorList>
    </citation>
    <scope>NUCLEOTIDE SEQUENCE [LARGE SCALE GENOMIC DNA]</scope>
    <source>
        <strain evidence="2">E</strain>
    </source>
</reference>
<dbReference type="AlphaFoldDB" id="A0AAJ5NIG7"/>
<organism evidence="2 3">
    <name type="scientific">Burkholderia stabilis</name>
    <dbReference type="NCBI Taxonomy" id="95485"/>
    <lineage>
        <taxon>Bacteria</taxon>
        <taxon>Pseudomonadati</taxon>
        <taxon>Pseudomonadota</taxon>
        <taxon>Betaproteobacteria</taxon>
        <taxon>Burkholderiales</taxon>
        <taxon>Burkholderiaceae</taxon>
        <taxon>Burkholderia</taxon>
        <taxon>Burkholderia cepacia complex</taxon>
    </lineage>
</organism>
<dbReference type="GeneID" id="71058453"/>